<reference evidence="1" key="1">
    <citation type="submission" date="2022-03" db="EMBL/GenBank/DDBJ databases">
        <authorList>
            <person name="Lindestad O."/>
        </authorList>
    </citation>
    <scope>NUCLEOTIDE SEQUENCE</scope>
</reference>
<protein>
    <submittedName>
        <fullName evidence="1">Jg15605 protein</fullName>
    </submittedName>
</protein>
<sequence length="77" mass="8193">MRTLGLSAGAHRGVLPGRRAGAAAHHAGHPGRVLRHRARALARPGSPRPALARGREGTGFVYNFETSIFIFALKLSL</sequence>
<dbReference type="AlphaFoldDB" id="A0A8S4S0I6"/>
<name>A0A8S4S0I6_9NEOP</name>
<dbReference type="EMBL" id="CAKXAJ010025576">
    <property type="protein sequence ID" value="CAH2241408.1"/>
    <property type="molecule type" value="Genomic_DNA"/>
</dbReference>
<dbReference type="Proteomes" id="UP000838756">
    <property type="component" value="Unassembled WGS sequence"/>
</dbReference>
<accession>A0A8S4S0I6</accession>
<keyword evidence="2" id="KW-1185">Reference proteome</keyword>
<proteinExistence type="predicted"/>
<evidence type="ECO:0000313" key="2">
    <source>
        <dbReference type="Proteomes" id="UP000838756"/>
    </source>
</evidence>
<comment type="caution">
    <text evidence="1">The sequence shown here is derived from an EMBL/GenBank/DDBJ whole genome shotgun (WGS) entry which is preliminary data.</text>
</comment>
<gene>
    <name evidence="1" type="primary">jg15605</name>
    <name evidence="1" type="ORF">PAEG_LOCUS17845</name>
</gene>
<organism evidence="1 2">
    <name type="scientific">Pararge aegeria aegeria</name>
    <dbReference type="NCBI Taxonomy" id="348720"/>
    <lineage>
        <taxon>Eukaryota</taxon>
        <taxon>Metazoa</taxon>
        <taxon>Ecdysozoa</taxon>
        <taxon>Arthropoda</taxon>
        <taxon>Hexapoda</taxon>
        <taxon>Insecta</taxon>
        <taxon>Pterygota</taxon>
        <taxon>Neoptera</taxon>
        <taxon>Endopterygota</taxon>
        <taxon>Lepidoptera</taxon>
        <taxon>Glossata</taxon>
        <taxon>Ditrysia</taxon>
        <taxon>Papilionoidea</taxon>
        <taxon>Nymphalidae</taxon>
        <taxon>Satyrinae</taxon>
        <taxon>Satyrini</taxon>
        <taxon>Parargina</taxon>
        <taxon>Pararge</taxon>
    </lineage>
</organism>
<evidence type="ECO:0000313" key="1">
    <source>
        <dbReference type="EMBL" id="CAH2241408.1"/>
    </source>
</evidence>